<sequence>MTDKEDTVKRHESECDANLSVSSSITAAHGVLFEEVLATDAHVATITMATESQSDDIATIKDSLKEVSSSIRKIVSNQCGLIHMLDTKLDKLKLDLTASIDGKKMPSEMT</sequence>
<proteinExistence type="predicted"/>
<evidence type="ECO:0000313" key="2">
    <source>
        <dbReference type="Proteomes" id="UP000828390"/>
    </source>
</evidence>
<organism evidence="1 2">
    <name type="scientific">Dreissena polymorpha</name>
    <name type="common">Zebra mussel</name>
    <name type="synonym">Mytilus polymorpha</name>
    <dbReference type="NCBI Taxonomy" id="45954"/>
    <lineage>
        <taxon>Eukaryota</taxon>
        <taxon>Metazoa</taxon>
        <taxon>Spiralia</taxon>
        <taxon>Lophotrochozoa</taxon>
        <taxon>Mollusca</taxon>
        <taxon>Bivalvia</taxon>
        <taxon>Autobranchia</taxon>
        <taxon>Heteroconchia</taxon>
        <taxon>Euheterodonta</taxon>
        <taxon>Imparidentia</taxon>
        <taxon>Neoheterodontei</taxon>
        <taxon>Myida</taxon>
        <taxon>Dreissenoidea</taxon>
        <taxon>Dreissenidae</taxon>
        <taxon>Dreissena</taxon>
    </lineage>
</organism>
<reference evidence="1" key="1">
    <citation type="journal article" date="2019" name="bioRxiv">
        <title>The Genome of the Zebra Mussel, Dreissena polymorpha: A Resource for Invasive Species Research.</title>
        <authorList>
            <person name="McCartney M.A."/>
            <person name="Auch B."/>
            <person name="Kono T."/>
            <person name="Mallez S."/>
            <person name="Zhang Y."/>
            <person name="Obille A."/>
            <person name="Becker A."/>
            <person name="Abrahante J.E."/>
            <person name="Garbe J."/>
            <person name="Badalamenti J.P."/>
            <person name="Herman A."/>
            <person name="Mangelson H."/>
            <person name="Liachko I."/>
            <person name="Sullivan S."/>
            <person name="Sone E.D."/>
            <person name="Koren S."/>
            <person name="Silverstein K.A.T."/>
            <person name="Beckman K.B."/>
            <person name="Gohl D.M."/>
        </authorList>
    </citation>
    <scope>NUCLEOTIDE SEQUENCE</scope>
    <source>
        <strain evidence="1">Duluth1</strain>
        <tissue evidence="1">Whole animal</tissue>
    </source>
</reference>
<dbReference type="EMBL" id="JAIWYP010000005">
    <property type="protein sequence ID" value="KAH3821094.1"/>
    <property type="molecule type" value="Genomic_DNA"/>
</dbReference>
<name>A0A9D4GPQ9_DREPO</name>
<keyword evidence="2" id="KW-1185">Reference proteome</keyword>
<dbReference type="Proteomes" id="UP000828390">
    <property type="component" value="Unassembled WGS sequence"/>
</dbReference>
<reference evidence="1" key="2">
    <citation type="submission" date="2020-11" db="EMBL/GenBank/DDBJ databases">
        <authorList>
            <person name="McCartney M.A."/>
            <person name="Auch B."/>
            <person name="Kono T."/>
            <person name="Mallez S."/>
            <person name="Becker A."/>
            <person name="Gohl D.M."/>
            <person name="Silverstein K.A.T."/>
            <person name="Koren S."/>
            <person name="Bechman K.B."/>
            <person name="Herman A."/>
            <person name="Abrahante J.E."/>
            <person name="Garbe J."/>
        </authorList>
    </citation>
    <scope>NUCLEOTIDE SEQUENCE</scope>
    <source>
        <strain evidence="1">Duluth1</strain>
        <tissue evidence="1">Whole animal</tissue>
    </source>
</reference>
<gene>
    <name evidence="1" type="ORF">DPMN_122852</name>
</gene>
<accession>A0A9D4GPQ9</accession>
<dbReference type="AlphaFoldDB" id="A0A9D4GPQ9"/>
<comment type="caution">
    <text evidence="1">The sequence shown here is derived from an EMBL/GenBank/DDBJ whole genome shotgun (WGS) entry which is preliminary data.</text>
</comment>
<protein>
    <submittedName>
        <fullName evidence="1">Uncharacterized protein</fullName>
    </submittedName>
</protein>
<evidence type="ECO:0000313" key="1">
    <source>
        <dbReference type="EMBL" id="KAH3821094.1"/>
    </source>
</evidence>